<dbReference type="InterPro" id="IPR006016">
    <property type="entry name" value="UspA"/>
</dbReference>
<feature type="domain" description="UspA" evidence="2">
    <location>
        <begin position="4"/>
        <end position="146"/>
    </location>
</feature>
<dbReference type="SUPFAM" id="SSF52402">
    <property type="entry name" value="Adenine nucleotide alpha hydrolases-like"/>
    <property type="match status" value="1"/>
</dbReference>
<dbReference type="CDD" id="cd00293">
    <property type="entry name" value="USP-like"/>
    <property type="match status" value="1"/>
</dbReference>
<dbReference type="PANTHER" id="PTHR46268">
    <property type="entry name" value="STRESS RESPONSE PROTEIN NHAX"/>
    <property type="match status" value="1"/>
</dbReference>
<keyword evidence="4" id="KW-1185">Reference proteome</keyword>
<gene>
    <name evidence="3" type="ORF">GF1_14380</name>
</gene>
<name>A0A915U219_9BACT</name>
<organism evidence="3 4">
    <name type="scientific">Desulfolithobacter dissulfuricans</name>
    <dbReference type="NCBI Taxonomy" id="2795293"/>
    <lineage>
        <taxon>Bacteria</taxon>
        <taxon>Pseudomonadati</taxon>
        <taxon>Thermodesulfobacteriota</taxon>
        <taxon>Desulfobulbia</taxon>
        <taxon>Desulfobulbales</taxon>
        <taxon>Desulfobulbaceae</taxon>
        <taxon>Desulfolithobacter</taxon>
    </lineage>
</organism>
<protein>
    <submittedName>
        <fullName evidence="3">Universal stress protein</fullName>
    </submittedName>
</protein>
<dbReference type="InterPro" id="IPR006015">
    <property type="entry name" value="Universal_stress_UspA"/>
</dbReference>
<sequence>MSDFKKIMVPLAFSAFSQDILQFAAKLAKPLDAELILINVINERDIETVQVITSFGYEVDEEHYLQQLQQQRIGMLEEMMKKVDFPEEQVRFVFKVGRPASTLLKFAVKENVDMIVMGIKAKSELVHAFTGSVAEKLFRRSPVTIVSYRDEHNAGRLRKRILKDMDREK</sequence>
<comment type="similarity">
    <text evidence="1">Belongs to the universal stress protein A family.</text>
</comment>
<dbReference type="AlphaFoldDB" id="A0A915U219"/>
<dbReference type="KEGG" id="ddu:GF1_14380"/>
<dbReference type="PRINTS" id="PR01438">
    <property type="entry name" value="UNVRSLSTRESS"/>
</dbReference>
<evidence type="ECO:0000313" key="3">
    <source>
        <dbReference type="EMBL" id="BCO09062.1"/>
    </source>
</evidence>
<dbReference type="RefSeq" id="WP_267928937.1">
    <property type="nucleotide sequence ID" value="NZ_AP024233.1"/>
</dbReference>
<dbReference type="Gene3D" id="3.40.50.620">
    <property type="entry name" value="HUPs"/>
    <property type="match status" value="1"/>
</dbReference>
<evidence type="ECO:0000256" key="1">
    <source>
        <dbReference type="ARBA" id="ARBA00008791"/>
    </source>
</evidence>
<dbReference type="PANTHER" id="PTHR46268:SF6">
    <property type="entry name" value="UNIVERSAL STRESS PROTEIN UP12"/>
    <property type="match status" value="1"/>
</dbReference>
<dbReference type="EMBL" id="AP024233">
    <property type="protein sequence ID" value="BCO09062.1"/>
    <property type="molecule type" value="Genomic_DNA"/>
</dbReference>
<evidence type="ECO:0000259" key="2">
    <source>
        <dbReference type="Pfam" id="PF00582"/>
    </source>
</evidence>
<dbReference type="InterPro" id="IPR014729">
    <property type="entry name" value="Rossmann-like_a/b/a_fold"/>
</dbReference>
<proteinExistence type="inferred from homology"/>
<dbReference type="Pfam" id="PF00582">
    <property type="entry name" value="Usp"/>
    <property type="match status" value="1"/>
</dbReference>
<dbReference type="Proteomes" id="UP001063350">
    <property type="component" value="Chromosome"/>
</dbReference>
<evidence type="ECO:0000313" key="4">
    <source>
        <dbReference type="Proteomes" id="UP001063350"/>
    </source>
</evidence>
<accession>A0A915U219</accession>
<reference evidence="3" key="1">
    <citation type="submission" date="2020-12" db="EMBL/GenBank/DDBJ databases">
        <title>Desulfobium dissulfuricans gen. nov., sp. nov., a novel mesophilic, sulfate-reducing bacterium isolated from a deep-sea hydrothermal vent.</title>
        <authorList>
            <person name="Hashimoto Y."/>
            <person name="Tame A."/>
            <person name="Sawayama S."/>
            <person name="Miyazaki J."/>
            <person name="Takai K."/>
            <person name="Nakagawa S."/>
        </authorList>
    </citation>
    <scope>NUCLEOTIDE SEQUENCE</scope>
    <source>
        <strain evidence="3">GF1</strain>
    </source>
</reference>